<dbReference type="PANTHER" id="PTHR36617:SF15">
    <property type="entry name" value="REVERSE TRANSCRIPTASE ZINC-BINDING DOMAIN-CONTAINING PROTEIN"/>
    <property type="match status" value="1"/>
</dbReference>
<gene>
    <name evidence="3" type="ORF">FSB_LOCUS57271</name>
</gene>
<sequence length="647" mass="74034">MPISTAVTHPSLDLWVSDCVFGGLWWFAVAYGGIAVGFGGWLAMGSFLVDSGGFGCGPEGPGRMRWMLNGHGKFDLHSYYETLSGPSDISRAWRVLYTRGEEDSIPIVEWVAESPNESLSPRTLSDIEALWVETLAMSIPIEGENIEKEATIEANPALKGPISEWVSGKMTDFGLYLGTSYEGYEERVLKLLCDIEASSSIRKLRNCKGTFFGVAWEMRLNITWWVGIWCGLEEHHLWRRVLVAKFGSDLGGWRTKPIRDKWCGDTSLMALFPTLFTCSSNREATITNVLTSPDSRRVREWNVTFVRDFNDWEVDVVAEFFQFLHSHKVPIVAPNAAPDGMHWKLCKDGAFTSRSFYYALIDRKGVRFPWKSIWWVKAPPRVAFFIWTTAWGRILTCDNLMRRSAAQKLWNYVFLTFRVRVHWVLPRQVVDLVFGCIQELDMVEDDRPLSAEESSVKSQAKREVEKLLLLDKISWRQKSKIMLLLICHALDLPFTEEEVSGVVKGMARDEALGPDGFFLAFFQSCWDIVKKDVMEVFHYFNAHGSFERSINAHFSCLNSKKIEGCGMHTVDFVLIANESLDSSLKSDIPRVLCKLDIEKAYDHVNWNFLMYMMRRCGFSAKWRRWIFSCIFIVRFSVLVNGSSTGFF</sequence>
<feature type="transmembrane region" description="Helical" evidence="1">
    <location>
        <begin position="24"/>
        <end position="44"/>
    </location>
</feature>
<accession>A0A2N9IYZ2</accession>
<dbReference type="AlphaFoldDB" id="A0A2N9IYZ2"/>
<proteinExistence type="predicted"/>
<dbReference type="Pfam" id="PF13966">
    <property type="entry name" value="zf-RVT"/>
    <property type="match status" value="1"/>
</dbReference>
<keyword evidence="1" id="KW-0812">Transmembrane</keyword>
<keyword evidence="1" id="KW-0472">Membrane</keyword>
<protein>
    <recommendedName>
        <fullName evidence="2">Reverse transcriptase zinc-binding domain-containing protein</fullName>
    </recommendedName>
</protein>
<evidence type="ECO:0000256" key="1">
    <source>
        <dbReference type="SAM" id="Phobius"/>
    </source>
</evidence>
<dbReference type="InterPro" id="IPR026960">
    <property type="entry name" value="RVT-Znf"/>
</dbReference>
<evidence type="ECO:0000313" key="3">
    <source>
        <dbReference type="EMBL" id="SPD29389.1"/>
    </source>
</evidence>
<evidence type="ECO:0000259" key="2">
    <source>
        <dbReference type="Pfam" id="PF13966"/>
    </source>
</evidence>
<dbReference type="PANTHER" id="PTHR36617">
    <property type="entry name" value="PROTEIN, PUTATIVE-RELATED"/>
    <property type="match status" value="1"/>
</dbReference>
<name>A0A2N9IYZ2_FAGSY</name>
<dbReference type="EMBL" id="OIVN01006270">
    <property type="protein sequence ID" value="SPD29389.1"/>
    <property type="molecule type" value="Genomic_DNA"/>
</dbReference>
<feature type="domain" description="Reverse transcriptase zinc-binding" evidence="2">
    <location>
        <begin position="351"/>
        <end position="406"/>
    </location>
</feature>
<organism evidence="3">
    <name type="scientific">Fagus sylvatica</name>
    <name type="common">Beechnut</name>
    <dbReference type="NCBI Taxonomy" id="28930"/>
    <lineage>
        <taxon>Eukaryota</taxon>
        <taxon>Viridiplantae</taxon>
        <taxon>Streptophyta</taxon>
        <taxon>Embryophyta</taxon>
        <taxon>Tracheophyta</taxon>
        <taxon>Spermatophyta</taxon>
        <taxon>Magnoliopsida</taxon>
        <taxon>eudicotyledons</taxon>
        <taxon>Gunneridae</taxon>
        <taxon>Pentapetalae</taxon>
        <taxon>rosids</taxon>
        <taxon>fabids</taxon>
        <taxon>Fagales</taxon>
        <taxon>Fagaceae</taxon>
        <taxon>Fagus</taxon>
    </lineage>
</organism>
<keyword evidence="1" id="KW-1133">Transmembrane helix</keyword>
<reference evidence="3" key="1">
    <citation type="submission" date="2018-02" db="EMBL/GenBank/DDBJ databases">
        <authorList>
            <person name="Cohen D.B."/>
            <person name="Kent A.D."/>
        </authorList>
    </citation>
    <scope>NUCLEOTIDE SEQUENCE</scope>
</reference>